<dbReference type="GO" id="GO:0003676">
    <property type="term" value="F:nucleic acid binding"/>
    <property type="evidence" value="ECO:0007669"/>
    <property type="project" value="InterPro"/>
</dbReference>
<dbReference type="Gene3D" id="3.30.420.10">
    <property type="entry name" value="Ribonuclease H-like superfamily/Ribonuclease H"/>
    <property type="match status" value="1"/>
</dbReference>
<gene>
    <name evidence="5" type="ORF">RJ639_023879</name>
</gene>
<dbReference type="SMART" id="SM00474">
    <property type="entry name" value="35EXOc"/>
    <property type="match status" value="1"/>
</dbReference>
<keyword evidence="1" id="KW-0540">Nuclease</keyword>
<dbReference type="GO" id="GO:0005737">
    <property type="term" value="C:cytoplasm"/>
    <property type="evidence" value="ECO:0007669"/>
    <property type="project" value="TreeGrafter"/>
</dbReference>
<evidence type="ECO:0000256" key="1">
    <source>
        <dbReference type="ARBA" id="ARBA00022722"/>
    </source>
</evidence>
<feature type="region of interest" description="Disordered" evidence="3">
    <location>
        <begin position="268"/>
        <end position="298"/>
    </location>
</feature>
<dbReference type="InterPro" id="IPR051132">
    <property type="entry name" value="3-5_Exonuclease_domain"/>
</dbReference>
<dbReference type="GO" id="GO:0005634">
    <property type="term" value="C:nucleus"/>
    <property type="evidence" value="ECO:0007669"/>
    <property type="project" value="TreeGrafter"/>
</dbReference>
<evidence type="ECO:0000256" key="3">
    <source>
        <dbReference type="SAM" id="MobiDB-lite"/>
    </source>
</evidence>
<evidence type="ECO:0000313" key="6">
    <source>
        <dbReference type="Proteomes" id="UP001188597"/>
    </source>
</evidence>
<dbReference type="Pfam" id="PF01612">
    <property type="entry name" value="DNA_pol_A_exo1"/>
    <property type="match status" value="1"/>
</dbReference>
<comment type="caution">
    <text evidence="5">The sequence shown here is derived from an EMBL/GenBank/DDBJ whole genome shotgun (WGS) entry which is preliminary data.</text>
</comment>
<reference evidence="5" key="1">
    <citation type="submission" date="2022-12" db="EMBL/GenBank/DDBJ databases">
        <title>Draft genome assemblies for two species of Escallonia (Escalloniales).</title>
        <authorList>
            <person name="Chanderbali A."/>
            <person name="Dervinis C."/>
            <person name="Anghel I."/>
            <person name="Soltis D."/>
            <person name="Soltis P."/>
            <person name="Zapata F."/>
        </authorList>
    </citation>
    <scope>NUCLEOTIDE SEQUENCE</scope>
    <source>
        <strain evidence="5">UCBG64.0493</strain>
        <tissue evidence="5">Leaf</tissue>
    </source>
</reference>
<name>A0AA88UYL3_9ASTE</name>
<dbReference type="CDD" id="cd06141">
    <property type="entry name" value="WRN_exo"/>
    <property type="match status" value="1"/>
</dbReference>
<dbReference type="InterPro" id="IPR036397">
    <property type="entry name" value="RNaseH_sf"/>
</dbReference>
<organism evidence="5 6">
    <name type="scientific">Escallonia herrerae</name>
    <dbReference type="NCBI Taxonomy" id="1293975"/>
    <lineage>
        <taxon>Eukaryota</taxon>
        <taxon>Viridiplantae</taxon>
        <taxon>Streptophyta</taxon>
        <taxon>Embryophyta</taxon>
        <taxon>Tracheophyta</taxon>
        <taxon>Spermatophyta</taxon>
        <taxon>Magnoliopsida</taxon>
        <taxon>eudicotyledons</taxon>
        <taxon>Gunneridae</taxon>
        <taxon>Pentapetalae</taxon>
        <taxon>asterids</taxon>
        <taxon>campanulids</taxon>
        <taxon>Escalloniales</taxon>
        <taxon>Escalloniaceae</taxon>
        <taxon>Escallonia</taxon>
    </lineage>
</organism>
<dbReference type="GO" id="GO:0008408">
    <property type="term" value="F:3'-5' exonuclease activity"/>
    <property type="evidence" value="ECO:0007669"/>
    <property type="project" value="InterPro"/>
</dbReference>
<dbReference type="Proteomes" id="UP001188597">
    <property type="component" value="Unassembled WGS sequence"/>
</dbReference>
<keyword evidence="6" id="KW-1185">Reference proteome</keyword>
<evidence type="ECO:0000259" key="4">
    <source>
        <dbReference type="SMART" id="SM00474"/>
    </source>
</evidence>
<accession>A0AA88UYL3</accession>
<evidence type="ECO:0000313" key="5">
    <source>
        <dbReference type="EMBL" id="KAK2998270.1"/>
    </source>
</evidence>
<dbReference type="PANTHER" id="PTHR13620">
    <property type="entry name" value="3-5 EXONUCLEASE"/>
    <property type="match status" value="1"/>
</dbReference>
<dbReference type="InterPro" id="IPR012337">
    <property type="entry name" value="RNaseH-like_sf"/>
</dbReference>
<sequence>MAITIRDLGLPYNSYRIYDVTFFNNTIKTLVTETPCIVDTWISDMQALHQQRLHRLIVGLDVEWRPNTGPNINNPLATLQLCVGRNCLIFQLLFAPQIPQSLIDFLAHQDYTFVGVGIDRDVEKLRRDRGLEVANAVDLRDLAADEYGLDHLRCPGLVGLAARVLGKEFVKPKWVTLSDWDDDWLSLDQIQYACVDAYVSFEIGRSLSAVGDSHLLVSKRYVKSATSEEDAFSSSEKFRPTRAMPPERPFIGFHESYEKKVQACSCSSTKYDSDGEEPPSSPYQGLSAPSRPGPIPNMLRPRELRWILSPKMAIDGLNSPTSMGRGRQVEPKPKAFTERVLQLGLLH</sequence>
<keyword evidence="2" id="KW-0378">Hydrolase</keyword>
<proteinExistence type="predicted"/>
<evidence type="ECO:0000256" key="2">
    <source>
        <dbReference type="ARBA" id="ARBA00022801"/>
    </source>
</evidence>
<dbReference type="PANTHER" id="PTHR13620:SF105">
    <property type="entry name" value="OS01G0737700 PROTEIN"/>
    <property type="match status" value="1"/>
</dbReference>
<feature type="region of interest" description="Disordered" evidence="3">
    <location>
        <begin position="316"/>
        <end position="335"/>
    </location>
</feature>
<dbReference type="InterPro" id="IPR002562">
    <property type="entry name" value="3'-5'_exonuclease_dom"/>
</dbReference>
<dbReference type="FunFam" id="3.30.420.10:FF:000054">
    <property type="entry name" value="Werner Syndrome-like exonuclease"/>
    <property type="match status" value="1"/>
</dbReference>
<protein>
    <recommendedName>
        <fullName evidence="4">3'-5' exonuclease domain-containing protein</fullName>
    </recommendedName>
</protein>
<dbReference type="SUPFAM" id="SSF53098">
    <property type="entry name" value="Ribonuclease H-like"/>
    <property type="match status" value="1"/>
</dbReference>
<dbReference type="EMBL" id="JAVXUP010003733">
    <property type="protein sequence ID" value="KAK2998270.1"/>
    <property type="molecule type" value="Genomic_DNA"/>
</dbReference>
<dbReference type="GO" id="GO:0006139">
    <property type="term" value="P:nucleobase-containing compound metabolic process"/>
    <property type="evidence" value="ECO:0007669"/>
    <property type="project" value="InterPro"/>
</dbReference>
<feature type="domain" description="3'-5' exonuclease" evidence="4">
    <location>
        <begin position="35"/>
        <end position="212"/>
    </location>
</feature>
<dbReference type="AlphaFoldDB" id="A0AA88UYL3"/>